<evidence type="ECO:0000256" key="1">
    <source>
        <dbReference type="SAM" id="Phobius"/>
    </source>
</evidence>
<evidence type="ECO:0000313" key="3">
    <source>
        <dbReference type="Proteomes" id="UP000321561"/>
    </source>
</evidence>
<feature type="transmembrane region" description="Helical" evidence="1">
    <location>
        <begin position="101"/>
        <end position="120"/>
    </location>
</feature>
<feature type="transmembrane region" description="Helical" evidence="1">
    <location>
        <begin position="324"/>
        <end position="342"/>
    </location>
</feature>
<dbReference type="GO" id="GO:0005886">
    <property type="term" value="C:plasma membrane"/>
    <property type="evidence" value="ECO:0007669"/>
    <property type="project" value="TreeGrafter"/>
</dbReference>
<organism evidence="2 3">
    <name type="scientific">Leptotrichia hongkongensis</name>
    <dbReference type="NCBI Taxonomy" id="554406"/>
    <lineage>
        <taxon>Bacteria</taxon>
        <taxon>Fusobacteriati</taxon>
        <taxon>Fusobacteriota</taxon>
        <taxon>Fusobacteriia</taxon>
        <taxon>Fusobacteriales</taxon>
        <taxon>Leptotrichiaceae</taxon>
        <taxon>Leptotrichia</taxon>
    </lineage>
</organism>
<keyword evidence="1" id="KW-1133">Transmembrane helix</keyword>
<dbReference type="PANTHER" id="PTHR11328:SF24">
    <property type="entry name" value="MAJOR FACILITATOR SUPERFAMILY (MFS) PROFILE DOMAIN-CONTAINING PROTEIN"/>
    <property type="match status" value="1"/>
</dbReference>
<sequence>MENNINNIKNRKVENLMSSRLTKKSYIIYGLGVSYFMIDQIYNQWLSYYYLPPETEKNLVPLLKPQYLVLAFIFARIIDAVSDPVVGFLSDNSKSRFGRRSIFMLAGGLPLGILTVMYFYPIKSSQMATLIYLSVVGGLYFTAYTLVAAPYNALIPDLASTKEERLNLSTMQSTFRLIFTGVAMVLPGILISKLGMVNGVLNTEVGIRKTVILITILSVLGIYACIFFLKEKQLTQNRPKTESLGFMKSISHLKDKEIILYFLGYFFFFCGFNILRGDLTYYLSAVMQKDIKYLTVISVVLFGMAGLFFPITNKFGKKYSYKKILIVDMLLLIIGTFGLLFINKNNSIFAYLLFVICGTGLSGAAFIFPQAMLSEISAKLSETKKVSLEGFMFGIQGMFLKLAFLVQQVVQSTLLVVGNQNVQNGVKGATEVGVKVTLVVALVLFGVSLFFYNLKKED</sequence>
<reference evidence="2 3" key="1">
    <citation type="submission" date="2019-07" db="EMBL/GenBank/DDBJ databases">
        <title>Complete Genome Sequence of Leptotrichia hongkongensis Strain JMUB5056.</title>
        <authorList>
            <person name="Watanabe S."/>
            <person name="Cui L."/>
        </authorList>
    </citation>
    <scope>NUCLEOTIDE SEQUENCE [LARGE SCALE GENOMIC DNA]</scope>
    <source>
        <strain evidence="2 3">JMUB5056</strain>
    </source>
</reference>
<feature type="transmembrane region" description="Helical" evidence="1">
    <location>
        <begin position="132"/>
        <end position="154"/>
    </location>
</feature>
<dbReference type="GO" id="GO:0008643">
    <property type="term" value="P:carbohydrate transport"/>
    <property type="evidence" value="ECO:0007669"/>
    <property type="project" value="InterPro"/>
</dbReference>
<feature type="transmembrane region" description="Helical" evidence="1">
    <location>
        <begin position="66"/>
        <end position="89"/>
    </location>
</feature>
<feature type="transmembrane region" description="Helical" evidence="1">
    <location>
        <begin position="211"/>
        <end position="229"/>
    </location>
</feature>
<dbReference type="Pfam" id="PF13347">
    <property type="entry name" value="MFS_2"/>
    <property type="match status" value="1"/>
</dbReference>
<gene>
    <name evidence="2" type="ORF">JMUB5056_1910</name>
</gene>
<feature type="transmembrane region" description="Helical" evidence="1">
    <location>
        <begin position="26"/>
        <end position="46"/>
    </location>
</feature>
<accession>A0A510L8L0</accession>
<dbReference type="InterPro" id="IPR036259">
    <property type="entry name" value="MFS_trans_sf"/>
</dbReference>
<feature type="transmembrane region" description="Helical" evidence="1">
    <location>
        <begin position="390"/>
        <end position="410"/>
    </location>
</feature>
<feature type="transmembrane region" description="Helical" evidence="1">
    <location>
        <begin position="258"/>
        <end position="275"/>
    </location>
</feature>
<protein>
    <submittedName>
        <fullName evidence="2">Major facilitator superfamily protein</fullName>
    </submittedName>
</protein>
<feature type="transmembrane region" description="Helical" evidence="1">
    <location>
        <begin position="291"/>
        <end position="312"/>
    </location>
</feature>
<feature type="transmembrane region" description="Helical" evidence="1">
    <location>
        <begin position="432"/>
        <end position="452"/>
    </location>
</feature>
<dbReference type="InterPro" id="IPR039672">
    <property type="entry name" value="MFS_2"/>
</dbReference>
<dbReference type="AlphaFoldDB" id="A0A510L8L0"/>
<name>A0A510L8L0_9FUSO</name>
<dbReference type="Gene3D" id="1.20.1250.20">
    <property type="entry name" value="MFS general substrate transporter like domains"/>
    <property type="match status" value="2"/>
</dbReference>
<dbReference type="PANTHER" id="PTHR11328">
    <property type="entry name" value="MAJOR FACILITATOR SUPERFAMILY DOMAIN-CONTAINING PROTEIN"/>
    <property type="match status" value="1"/>
</dbReference>
<dbReference type="EMBL" id="AP019846">
    <property type="protein sequence ID" value="BBM60308.1"/>
    <property type="molecule type" value="Genomic_DNA"/>
</dbReference>
<dbReference type="KEGG" id="lhg:JMUB5056_1910"/>
<feature type="transmembrane region" description="Helical" evidence="1">
    <location>
        <begin position="174"/>
        <end position="191"/>
    </location>
</feature>
<dbReference type="SUPFAM" id="SSF103473">
    <property type="entry name" value="MFS general substrate transporter"/>
    <property type="match status" value="1"/>
</dbReference>
<dbReference type="GO" id="GO:0015293">
    <property type="term" value="F:symporter activity"/>
    <property type="evidence" value="ECO:0007669"/>
    <property type="project" value="InterPro"/>
</dbReference>
<keyword evidence="1" id="KW-0812">Transmembrane</keyword>
<feature type="transmembrane region" description="Helical" evidence="1">
    <location>
        <begin position="348"/>
        <end position="369"/>
    </location>
</feature>
<evidence type="ECO:0000313" key="2">
    <source>
        <dbReference type="EMBL" id="BBM60308.1"/>
    </source>
</evidence>
<keyword evidence="1" id="KW-0472">Membrane</keyword>
<proteinExistence type="predicted"/>
<dbReference type="Proteomes" id="UP000321561">
    <property type="component" value="Chromosome"/>
</dbReference>